<keyword evidence="1" id="KW-0472">Membrane</keyword>
<sequence length="66" mass="7581">MLSYLSTNLYTYAQMFVVMLSWHTCSLPYIVCYIQAVDEMCINEQQILSVIPAINLKKAKAILYKG</sequence>
<comment type="caution">
    <text evidence="2">The sequence shown here is derived from an EMBL/GenBank/DDBJ whole genome shotgun (WGS) entry which is preliminary data.</text>
</comment>
<organism evidence="2 3">
    <name type="scientific">Lentibacillus halophilus</name>
    <dbReference type="NCBI Taxonomy" id="295065"/>
    <lineage>
        <taxon>Bacteria</taxon>
        <taxon>Bacillati</taxon>
        <taxon>Bacillota</taxon>
        <taxon>Bacilli</taxon>
        <taxon>Bacillales</taxon>
        <taxon>Bacillaceae</taxon>
        <taxon>Lentibacillus</taxon>
    </lineage>
</organism>
<evidence type="ECO:0000256" key="1">
    <source>
        <dbReference type="SAM" id="Phobius"/>
    </source>
</evidence>
<feature type="transmembrane region" description="Helical" evidence="1">
    <location>
        <begin position="12"/>
        <end position="34"/>
    </location>
</feature>
<accession>A0ABN0Z7J0</accession>
<keyword evidence="1" id="KW-0812">Transmembrane</keyword>
<proteinExistence type="predicted"/>
<evidence type="ECO:0000313" key="3">
    <source>
        <dbReference type="Proteomes" id="UP001501459"/>
    </source>
</evidence>
<dbReference type="EMBL" id="BAAADM010000032">
    <property type="protein sequence ID" value="GAA0437213.1"/>
    <property type="molecule type" value="Genomic_DNA"/>
</dbReference>
<gene>
    <name evidence="2" type="ORF">GCM10008983_12470</name>
</gene>
<dbReference type="Proteomes" id="UP001501459">
    <property type="component" value="Unassembled WGS sequence"/>
</dbReference>
<name>A0ABN0Z7J0_9BACI</name>
<keyword evidence="1" id="KW-1133">Transmembrane helix</keyword>
<keyword evidence="3" id="KW-1185">Reference proteome</keyword>
<evidence type="ECO:0000313" key="2">
    <source>
        <dbReference type="EMBL" id="GAA0437213.1"/>
    </source>
</evidence>
<protein>
    <submittedName>
        <fullName evidence="2">Uncharacterized protein</fullName>
    </submittedName>
</protein>
<reference evidence="2 3" key="1">
    <citation type="journal article" date="2019" name="Int. J. Syst. Evol. Microbiol.">
        <title>The Global Catalogue of Microorganisms (GCM) 10K type strain sequencing project: providing services to taxonomists for standard genome sequencing and annotation.</title>
        <authorList>
            <consortium name="The Broad Institute Genomics Platform"/>
            <consortium name="The Broad Institute Genome Sequencing Center for Infectious Disease"/>
            <person name="Wu L."/>
            <person name="Ma J."/>
        </authorList>
    </citation>
    <scope>NUCLEOTIDE SEQUENCE [LARGE SCALE GENOMIC DNA]</scope>
    <source>
        <strain evidence="2 3">JCM 12149</strain>
    </source>
</reference>